<evidence type="ECO:0000256" key="18">
    <source>
        <dbReference type="ARBA" id="ARBA00042373"/>
    </source>
</evidence>
<evidence type="ECO:0000256" key="11">
    <source>
        <dbReference type="ARBA" id="ARBA00022968"/>
    </source>
</evidence>
<evidence type="ECO:0000256" key="19">
    <source>
        <dbReference type="ARBA" id="ARBA00043078"/>
    </source>
</evidence>
<keyword evidence="13" id="KW-0325">Glycoprotein</keyword>
<evidence type="ECO:0000256" key="8">
    <source>
        <dbReference type="ARBA" id="ARBA00022525"/>
    </source>
</evidence>
<dbReference type="InterPro" id="IPR050732">
    <property type="entry name" value="Beta-glucan_modifiers"/>
</dbReference>
<evidence type="ECO:0000256" key="1">
    <source>
        <dbReference type="ARBA" id="ARBA00000382"/>
    </source>
</evidence>
<reference evidence="23 25" key="1">
    <citation type="journal article" date="2016" name="Genome Biol. Evol.">
        <title>Divergent and convergent evolution of fungal pathogenicity.</title>
        <authorList>
            <person name="Shang Y."/>
            <person name="Xiao G."/>
            <person name="Zheng P."/>
            <person name="Cen K."/>
            <person name="Zhan S."/>
            <person name="Wang C."/>
        </authorList>
    </citation>
    <scope>NUCLEOTIDE SEQUENCE [LARGE SCALE GENOMIC DNA]</scope>
    <source>
        <strain evidence="23 25">RCEF 4871</strain>
    </source>
</reference>
<name>A0A166WWS1_METRR</name>
<feature type="transmembrane region" description="Helical" evidence="22">
    <location>
        <begin position="299"/>
        <end position="319"/>
    </location>
</feature>
<evidence type="ECO:0000256" key="10">
    <source>
        <dbReference type="ARBA" id="ARBA00022801"/>
    </source>
</evidence>
<dbReference type="GO" id="GO:0071555">
    <property type="term" value="P:cell wall organization"/>
    <property type="evidence" value="ECO:0007669"/>
    <property type="project" value="UniProtKB-KW"/>
</dbReference>
<evidence type="ECO:0000256" key="4">
    <source>
        <dbReference type="ARBA" id="ARBA00008773"/>
    </source>
</evidence>
<evidence type="ECO:0000256" key="22">
    <source>
        <dbReference type="SAM" id="Phobius"/>
    </source>
</evidence>
<accession>A0A166WWS1</accession>
<keyword evidence="25" id="KW-1185">Reference proteome</keyword>
<feature type="region of interest" description="Disordered" evidence="21">
    <location>
        <begin position="1"/>
        <end position="182"/>
    </location>
</feature>
<dbReference type="GO" id="GO:0042973">
    <property type="term" value="F:glucan endo-1,3-beta-D-glucosidase activity"/>
    <property type="evidence" value="ECO:0007669"/>
    <property type="project" value="UniProtKB-EC"/>
</dbReference>
<evidence type="ECO:0000313" key="26">
    <source>
        <dbReference type="Proteomes" id="UP000317257"/>
    </source>
</evidence>
<comment type="catalytic activity">
    <reaction evidence="1">
        <text>Hydrolysis of (1-&gt;3)-beta-D-glucosidic linkages in (1-&gt;3)-beta-D-glucans.</text>
        <dbReference type="EC" id="3.2.1.39"/>
    </reaction>
</comment>
<dbReference type="GO" id="GO:0005576">
    <property type="term" value="C:extracellular region"/>
    <property type="evidence" value="ECO:0007669"/>
    <property type="project" value="TreeGrafter"/>
</dbReference>
<evidence type="ECO:0000256" key="15">
    <source>
        <dbReference type="ARBA" id="ARBA00023316"/>
    </source>
</evidence>
<protein>
    <recommendedName>
        <fullName evidence="5">glucan endo-1,3-beta-D-glucosidase</fullName>
        <ecNumber evidence="5">3.2.1.39</ecNumber>
    </recommendedName>
    <alternativeName>
        <fullName evidence="19">Endo-1,3-beta-glucanase btgC</fullName>
    </alternativeName>
    <alternativeName>
        <fullName evidence="18">Laminarinase btgC</fullName>
    </alternativeName>
</protein>
<evidence type="ECO:0000256" key="3">
    <source>
        <dbReference type="ARBA" id="ARBA00004401"/>
    </source>
</evidence>
<feature type="compositionally biased region" description="Polar residues" evidence="21">
    <location>
        <begin position="151"/>
        <end position="167"/>
    </location>
</feature>
<keyword evidence="16" id="KW-0624">Polysaccharide degradation</keyword>
<dbReference type="PANTHER" id="PTHR16631:SF17">
    <property type="entry name" value="GLUCAN ENDO-1,3-BETA-GLUCOSIDASE BTGC"/>
    <property type="match status" value="1"/>
</dbReference>
<comment type="caution">
    <text evidence="23">The sequence shown here is derived from an EMBL/GenBank/DDBJ whole genome shotgun (WGS) entry which is preliminary data.</text>
</comment>
<dbReference type="Pfam" id="PF00332">
    <property type="entry name" value="Glyco_hydro_17"/>
    <property type="match status" value="1"/>
</dbReference>
<evidence type="ECO:0000256" key="7">
    <source>
        <dbReference type="ARBA" id="ARBA00022512"/>
    </source>
</evidence>
<keyword evidence="8" id="KW-0964">Secreted</keyword>
<dbReference type="FunFam" id="3.20.20.80:FF:000151">
    <property type="entry name" value="Glucan endo-1,3-beta-glucosidase btgC"/>
    <property type="match status" value="1"/>
</dbReference>
<dbReference type="PANTHER" id="PTHR16631">
    <property type="entry name" value="GLUCAN 1,3-BETA-GLUCOSIDASE"/>
    <property type="match status" value="1"/>
</dbReference>
<dbReference type="Proteomes" id="UP000243498">
    <property type="component" value="Unassembled WGS sequence"/>
</dbReference>
<evidence type="ECO:0000256" key="5">
    <source>
        <dbReference type="ARBA" id="ARBA00012780"/>
    </source>
</evidence>
<proteinExistence type="inferred from homology"/>
<dbReference type="STRING" id="1081105.A0A166WWS1"/>
<keyword evidence="11" id="KW-0735">Signal-anchor</keyword>
<reference evidence="26" key="2">
    <citation type="submission" date="2018-12" db="EMBL/GenBank/DDBJ databases">
        <title>The complete genome of Metarhizium rileyi, a key fungal pathogen of Lepidoptera.</title>
        <authorList>
            <person name="Binneck E."/>
            <person name="Lastra C.C.L."/>
            <person name="Sosa-Gomez D.R."/>
        </authorList>
    </citation>
    <scope>NUCLEOTIDE SEQUENCE [LARGE SCALE GENOMIC DNA]</scope>
    <source>
        <strain evidence="26">Cep018-CH2</strain>
    </source>
</reference>
<dbReference type="GO" id="GO:0009277">
    <property type="term" value="C:fungal-type cell wall"/>
    <property type="evidence" value="ECO:0007669"/>
    <property type="project" value="TreeGrafter"/>
</dbReference>
<dbReference type="AlphaFoldDB" id="A0A166WWS1"/>
<sequence length="670" mass="72787">MQRYGGDNHREREPLGGGHDYDTPPKQAGRDGYNDHYAGAESPYYDVLSPLPQDPYKMQQPQQNYQSYQPYLEHDESSSGSHGYDHGAAVPPAPRHNDLTSWDGQGPDNFGEHPQNVGRLPPPPSRTMHPGPSVAGYNSGYTPETAYNRGPGQNQLPAQDSGSSLNPFGTPPAVRSPTRSLRSFGGESFGDDHYRGMPHNGNRYNDANLAFVNPNDIIDDGDDGLNYGRPSMRNSMLSLQHSDRGKSGAATATAGMGAAAAAGGVSSRSGLGGSDAQIAREKAENWVAPSKGRSRKWKWLVIILVFLLVAGAIVGGVIGSMNASNKKSTGDGSGGGGGLSAADDMNRNGDLNINSKDIKALLNNKNLHRVFPGMDYTPLNSQHPECILAPPSQNNITRDVAVLSQLTNKIRLYGNDCNQTRMVVHAVNQLQLQNDVKIWLGVHQDGNATTNTRQLNQLWEILDDYGATPFEGVIVGNELLFRKEMTVTALGTVLDGVRTELANRNMNLPVASSDLGDNWQAGLAAKSDYIMANIHPFFAGVAADQAASWTYSFWTGKDKQFWKSETSRNVISETGWPSAGGKHCGANPTCGPSEVGAVASIDNMNQFMNDWVCQALANGTNYFWFEAFDEPWKIRFNREGKEWEDKWGLMDVNRKLKSGIKIPDCGGQTV</sequence>
<organism evidence="23 25">
    <name type="scientific">Metarhizium rileyi (strain RCEF 4871)</name>
    <name type="common">Nomuraea rileyi</name>
    <dbReference type="NCBI Taxonomy" id="1649241"/>
    <lineage>
        <taxon>Eukaryota</taxon>
        <taxon>Fungi</taxon>
        <taxon>Dikarya</taxon>
        <taxon>Ascomycota</taxon>
        <taxon>Pezizomycotina</taxon>
        <taxon>Sordariomycetes</taxon>
        <taxon>Hypocreomycetidae</taxon>
        <taxon>Hypocreales</taxon>
        <taxon>Clavicipitaceae</taxon>
        <taxon>Metarhizium</taxon>
    </lineage>
</organism>
<keyword evidence="10 23" id="KW-0378">Hydrolase</keyword>
<dbReference type="EMBL" id="SBHS01000047">
    <property type="protein sequence ID" value="TWU71333.1"/>
    <property type="molecule type" value="Genomic_DNA"/>
</dbReference>
<accession>A0A5C6G5R9</accession>
<dbReference type="EMBL" id="AZHC01000044">
    <property type="protein sequence ID" value="OAA35179.1"/>
    <property type="molecule type" value="Genomic_DNA"/>
</dbReference>
<comment type="similarity">
    <text evidence="4 20">Belongs to the glycosyl hydrolase 17 family.</text>
</comment>
<dbReference type="EC" id="3.2.1.39" evidence="5"/>
<keyword evidence="7" id="KW-0134">Cell wall</keyword>
<feature type="compositionally biased region" description="Low complexity" evidence="21">
    <location>
        <begin position="55"/>
        <end position="71"/>
    </location>
</feature>
<keyword evidence="14" id="KW-0119">Carbohydrate metabolism</keyword>
<evidence type="ECO:0000313" key="25">
    <source>
        <dbReference type="Proteomes" id="UP000243498"/>
    </source>
</evidence>
<dbReference type="OMA" id="QYPDCLK"/>
<keyword evidence="6" id="KW-1003">Cell membrane</keyword>
<feature type="compositionally biased region" description="Basic and acidic residues" evidence="21">
    <location>
        <begin position="1"/>
        <end position="34"/>
    </location>
</feature>
<dbReference type="GO" id="GO:0009986">
    <property type="term" value="C:cell surface"/>
    <property type="evidence" value="ECO:0007669"/>
    <property type="project" value="TreeGrafter"/>
</dbReference>
<dbReference type="SUPFAM" id="SSF51445">
    <property type="entry name" value="(Trans)glycosidases"/>
    <property type="match status" value="1"/>
</dbReference>
<evidence type="ECO:0000256" key="21">
    <source>
        <dbReference type="SAM" id="MobiDB-lite"/>
    </source>
</evidence>
<comment type="subcellular location">
    <subcellularLocation>
        <location evidence="3">Cell membrane</location>
        <topology evidence="3">Single-pass type II membrane protein</topology>
    </subcellularLocation>
    <subcellularLocation>
        <location evidence="2">Secreted</location>
        <location evidence="2">Cell wall</location>
    </subcellularLocation>
</comment>
<evidence type="ECO:0000256" key="12">
    <source>
        <dbReference type="ARBA" id="ARBA00023136"/>
    </source>
</evidence>
<evidence type="ECO:0000256" key="13">
    <source>
        <dbReference type="ARBA" id="ARBA00023180"/>
    </source>
</evidence>
<keyword evidence="15" id="KW-0961">Cell wall biogenesis/degradation</keyword>
<dbReference type="OrthoDB" id="68336at2759"/>
<dbReference type="InterPro" id="IPR000490">
    <property type="entry name" value="Glyco_hydro_17"/>
</dbReference>
<evidence type="ECO:0000313" key="23">
    <source>
        <dbReference type="EMBL" id="OAA35179.1"/>
    </source>
</evidence>
<keyword evidence="9" id="KW-0732">Signal</keyword>
<dbReference type="GO" id="GO:0000272">
    <property type="term" value="P:polysaccharide catabolic process"/>
    <property type="evidence" value="ECO:0007669"/>
    <property type="project" value="UniProtKB-KW"/>
</dbReference>
<evidence type="ECO:0000313" key="24">
    <source>
        <dbReference type="EMBL" id="TWU71333.1"/>
    </source>
</evidence>
<dbReference type="Gene3D" id="3.20.20.80">
    <property type="entry name" value="Glycosidases"/>
    <property type="match status" value="1"/>
</dbReference>
<keyword evidence="22" id="KW-1133">Transmembrane helix</keyword>
<comment type="function">
    <text evidence="17">Glucanases play a role in cell expansion during growth, in cell-cell fusion during mating, and in spore release during sporulation. This enzyme may be involved in beta-glucan degradation. Active on laminarin and lichenan.</text>
</comment>
<evidence type="ECO:0000256" key="6">
    <source>
        <dbReference type="ARBA" id="ARBA00022475"/>
    </source>
</evidence>
<gene>
    <name evidence="24" type="ORF">ED733_001641</name>
    <name evidence="23" type="ORF">NOR_08102</name>
</gene>
<dbReference type="InterPro" id="IPR017853">
    <property type="entry name" value="GH"/>
</dbReference>
<keyword evidence="12 22" id="KW-0472">Membrane</keyword>
<dbReference type="GO" id="GO:0005886">
    <property type="term" value="C:plasma membrane"/>
    <property type="evidence" value="ECO:0007669"/>
    <property type="project" value="UniProtKB-SubCell"/>
</dbReference>
<keyword evidence="22" id="KW-0812">Transmembrane</keyword>
<evidence type="ECO:0000256" key="16">
    <source>
        <dbReference type="ARBA" id="ARBA00023326"/>
    </source>
</evidence>
<evidence type="ECO:0000256" key="17">
    <source>
        <dbReference type="ARBA" id="ARBA00037649"/>
    </source>
</evidence>
<evidence type="ECO:0000256" key="14">
    <source>
        <dbReference type="ARBA" id="ARBA00023277"/>
    </source>
</evidence>
<evidence type="ECO:0000256" key="9">
    <source>
        <dbReference type="ARBA" id="ARBA00022729"/>
    </source>
</evidence>
<reference evidence="24" key="3">
    <citation type="journal article" date="2019" name="Microbiol. Resour. Announc.">
        <title>Genome Sequence of Metarhizium rileyi, a Microbial Control Agent for Lepidoptera.</title>
        <authorList>
            <person name="Binneck E."/>
            <person name="Lastra C.C.L."/>
            <person name="Sosa-Gomez D.R."/>
        </authorList>
    </citation>
    <scope>NUCLEOTIDE SEQUENCE</scope>
    <source>
        <strain evidence="24">Cep018-CH2</strain>
    </source>
</reference>
<evidence type="ECO:0000256" key="20">
    <source>
        <dbReference type="RuleBase" id="RU004335"/>
    </source>
</evidence>
<evidence type="ECO:0000256" key="2">
    <source>
        <dbReference type="ARBA" id="ARBA00004191"/>
    </source>
</evidence>
<dbReference type="Proteomes" id="UP000317257">
    <property type="component" value="Unassembled WGS sequence"/>
</dbReference>